<reference evidence="2 3" key="1">
    <citation type="journal article" date="2010" name="Stand. Genomic Sci.">
        <title>Complete genome sequence of Denitrovibrio acetiphilus type strain (N2460).</title>
        <authorList>
            <person name="Kiss H."/>
            <person name="Lang E."/>
            <person name="Lapidus A."/>
            <person name="Copeland A."/>
            <person name="Nolan M."/>
            <person name="Glavina Del Rio T."/>
            <person name="Chen F."/>
            <person name="Lucas S."/>
            <person name="Tice H."/>
            <person name="Cheng J.F."/>
            <person name="Han C."/>
            <person name="Goodwin L."/>
            <person name="Pitluck S."/>
            <person name="Liolios K."/>
            <person name="Pati A."/>
            <person name="Ivanova N."/>
            <person name="Mavromatis K."/>
            <person name="Chen A."/>
            <person name="Palaniappan K."/>
            <person name="Land M."/>
            <person name="Hauser L."/>
            <person name="Chang Y.J."/>
            <person name="Jeffries C.D."/>
            <person name="Detter J.C."/>
            <person name="Brettin T."/>
            <person name="Spring S."/>
            <person name="Rohde M."/>
            <person name="Goker M."/>
            <person name="Woyke T."/>
            <person name="Bristow J."/>
            <person name="Eisen J.A."/>
            <person name="Markowitz V."/>
            <person name="Hugenholtz P."/>
            <person name="Kyrpides N.C."/>
            <person name="Klenk H.P."/>
        </authorList>
    </citation>
    <scope>NUCLEOTIDE SEQUENCE [LARGE SCALE GENOMIC DNA]</scope>
    <source>
        <strain evidence="3">DSM 12809 / NBRC 114555 / N2460</strain>
    </source>
</reference>
<dbReference type="HOGENOM" id="CLU_048246_4_1_0"/>
<dbReference type="RefSeq" id="WP_013011978.1">
    <property type="nucleotide sequence ID" value="NC_013943.1"/>
</dbReference>
<keyword evidence="3" id="KW-1185">Reference proteome</keyword>
<dbReference type="InParanoid" id="D4H5P4"/>
<dbReference type="InterPro" id="IPR003607">
    <property type="entry name" value="HD/PDEase_dom"/>
</dbReference>
<dbReference type="PROSITE" id="PS51833">
    <property type="entry name" value="HDOD"/>
    <property type="match status" value="1"/>
</dbReference>
<dbReference type="Proteomes" id="UP000002012">
    <property type="component" value="Chromosome"/>
</dbReference>
<sequence>MGLVYIDDIKPGMKLEKDLVCPNGRFLLGAGSVFETKHIKIARSWGITEAFITGVDKSILDSQAEAEFSKEILADAESILERNFRNTSLTADVAKEIYRLNKLNIAGGIKSGKIKAADALKEQDISSISEPQPVDRNVITPKYLVDKEIGLASFPDIYYKINEVLNSPRSSASHMADVVEKDTSLSAKLLKIVNSAFYSFPSKIDSIRRAITIIGTKELATLAVGISAIEAFKGIPQELTNMRLFWRHSIACGVFARLLGTYLEGVSTERLFVSGLLHDVGRLVIFKSLPEHSAYALYLSMTQSRPLAEVEKELFGFEHADVGSALMEKWKFPSRLIKNVKFHHTDSAVDVESSIINIADCLAIAFGAPVSASTIVPSVSEKIWGSLGLSPSVIQPIVSQSERQIEEIEEVFFKVL</sequence>
<feature type="domain" description="HDOD" evidence="1">
    <location>
        <begin position="151"/>
        <end position="346"/>
    </location>
</feature>
<proteinExistence type="predicted"/>
<protein>
    <submittedName>
        <fullName evidence="2">Metal dependent phosphohydrolase</fullName>
    </submittedName>
</protein>
<dbReference type="SUPFAM" id="SSF109604">
    <property type="entry name" value="HD-domain/PDEase-like"/>
    <property type="match status" value="1"/>
</dbReference>
<dbReference type="PANTHER" id="PTHR33525">
    <property type="match status" value="1"/>
</dbReference>
<dbReference type="OrthoDB" id="9803649at2"/>
<dbReference type="KEGG" id="dap:Dacet_2731"/>
<dbReference type="CDD" id="cd00077">
    <property type="entry name" value="HDc"/>
    <property type="match status" value="1"/>
</dbReference>
<dbReference type="Pfam" id="PF08668">
    <property type="entry name" value="HDOD"/>
    <property type="match status" value="1"/>
</dbReference>
<dbReference type="Gene3D" id="1.10.3210.10">
    <property type="entry name" value="Hypothetical protein af1432"/>
    <property type="match status" value="1"/>
</dbReference>
<evidence type="ECO:0000313" key="2">
    <source>
        <dbReference type="EMBL" id="ADD69485.1"/>
    </source>
</evidence>
<evidence type="ECO:0000313" key="3">
    <source>
        <dbReference type="Proteomes" id="UP000002012"/>
    </source>
</evidence>
<dbReference type="PANTHER" id="PTHR33525:SF3">
    <property type="entry name" value="RIBONUCLEASE Y"/>
    <property type="match status" value="1"/>
</dbReference>
<keyword evidence="2" id="KW-0378">Hydrolase</keyword>
<dbReference type="STRING" id="522772.Dacet_2731"/>
<dbReference type="InterPro" id="IPR052340">
    <property type="entry name" value="RNase_Y/CdgJ"/>
</dbReference>
<evidence type="ECO:0000259" key="1">
    <source>
        <dbReference type="PROSITE" id="PS51833"/>
    </source>
</evidence>
<organism evidence="2 3">
    <name type="scientific">Denitrovibrio acetiphilus (strain DSM 12809 / NBRC 114555 / N2460)</name>
    <dbReference type="NCBI Taxonomy" id="522772"/>
    <lineage>
        <taxon>Bacteria</taxon>
        <taxon>Pseudomonadati</taxon>
        <taxon>Deferribacterota</taxon>
        <taxon>Deferribacteres</taxon>
        <taxon>Deferribacterales</taxon>
        <taxon>Geovibrionaceae</taxon>
        <taxon>Denitrovibrio</taxon>
    </lineage>
</organism>
<name>D4H5P4_DENA2</name>
<dbReference type="EMBL" id="CP001968">
    <property type="protein sequence ID" value="ADD69485.1"/>
    <property type="molecule type" value="Genomic_DNA"/>
</dbReference>
<gene>
    <name evidence="2" type="ordered locus">Dacet_2731</name>
</gene>
<dbReference type="AlphaFoldDB" id="D4H5P4"/>
<dbReference type="eggNOG" id="COG1639">
    <property type="taxonomic scope" value="Bacteria"/>
</dbReference>
<dbReference type="GO" id="GO:0016787">
    <property type="term" value="F:hydrolase activity"/>
    <property type="evidence" value="ECO:0007669"/>
    <property type="project" value="UniProtKB-KW"/>
</dbReference>
<dbReference type="InterPro" id="IPR013976">
    <property type="entry name" value="HDOD"/>
</dbReference>
<dbReference type="PaxDb" id="522772-Dacet_2731"/>
<accession>D4H5P4</accession>